<dbReference type="GO" id="GO:0003677">
    <property type="term" value="F:DNA binding"/>
    <property type="evidence" value="ECO:0007669"/>
    <property type="project" value="InterPro"/>
</dbReference>
<reference evidence="2 3" key="1">
    <citation type="submission" date="2016-05" db="EMBL/GenBank/DDBJ databases">
        <title>Complete genome sequence of Corynebacterium crudilactis, a new Corynebacterium species isolated from raw cow's milk.</title>
        <authorList>
            <person name="Christian R."/>
            <person name="Zimmermann J."/>
            <person name="Lipski A."/>
            <person name="Kalinowski J."/>
        </authorList>
    </citation>
    <scope>NUCLEOTIDE SEQUENCE [LARGE SCALE GENOMIC DNA]</scope>
    <source>
        <strain evidence="2 3">JZ16</strain>
        <plasmid evidence="2 3">pCRULAC1</plasmid>
    </source>
</reference>
<dbReference type="KEGG" id="ccjz:ccrud_14150"/>
<dbReference type="InterPro" id="IPR001387">
    <property type="entry name" value="Cro/C1-type_HTH"/>
</dbReference>
<dbReference type="OrthoDB" id="2679623at2"/>
<name>A0A172QXP5_9CORY</name>
<protein>
    <recommendedName>
        <fullName evidence="1">HTH cro/C1-type domain-containing protein</fullName>
    </recommendedName>
</protein>
<evidence type="ECO:0000259" key="1">
    <source>
        <dbReference type="PROSITE" id="PS50943"/>
    </source>
</evidence>
<keyword evidence="2" id="KW-0614">Plasmid</keyword>
<dbReference type="Proteomes" id="UP000076929">
    <property type="component" value="Plasmid pCRULAC1"/>
</dbReference>
<dbReference type="RefSeq" id="WP_066570198.1">
    <property type="nucleotide sequence ID" value="NZ_CP015623.1"/>
</dbReference>
<dbReference type="PROSITE" id="PS50943">
    <property type="entry name" value="HTH_CROC1"/>
    <property type="match status" value="1"/>
</dbReference>
<organism evidence="2 3">
    <name type="scientific">Corynebacterium crudilactis</name>
    <dbReference type="NCBI Taxonomy" id="1652495"/>
    <lineage>
        <taxon>Bacteria</taxon>
        <taxon>Bacillati</taxon>
        <taxon>Actinomycetota</taxon>
        <taxon>Actinomycetes</taxon>
        <taxon>Mycobacteriales</taxon>
        <taxon>Corynebacteriaceae</taxon>
        <taxon>Corynebacterium</taxon>
    </lineage>
</organism>
<accession>A0A172QXP5</accession>
<gene>
    <name evidence="2" type="ORF">ccrud_14150</name>
</gene>
<evidence type="ECO:0000313" key="2">
    <source>
        <dbReference type="EMBL" id="ANE05479.1"/>
    </source>
</evidence>
<sequence>MKLAIQHRLQFLVDYVYPADRGPYTADEIAGFTAKSSFKVSSTDVSNILSGELTAPNGHQLRALAQVFEVPIEFFETTNQQEWDSYVTWIKKVRERLSPAELHAARIDNWFEKRQKRRERRRKSIRQKGDSTS</sequence>
<dbReference type="InterPro" id="IPR010982">
    <property type="entry name" value="Lambda_DNA-bd_dom_sf"/>
</dbReference>
<proteinExistence type="predicted"/>
<feature type="domain" description="HTH cro/C1-type" evidence="1">
    <location>
        <begin position="45"/>
        <end position="75"/>
    </location>
</feature>
<dbReference type="AlphaFoldDB" id="A0A172QXP5"/>
<evidence type="ECO:0000313" key="3">
    <source>
        <dbReference type="Proteomes" id="UP000076929"/>
    </source>
</evidence>
<geneLocation type="plasmid" evidence="2 3">
    <name>pCRULAC1</name>
</geneLocation>
<dbReference type="Gene3D" id="1.10.260.40">
    <property type="entry name" value="lambda repressor-like DNA-binding domains"/>
    <property type="match status" value="1"/>
</dbReference>
<dbReference type="EMBL" id="CP015623">
    <property type="protein sequence ID" value="ANE05479.1"/>
    <property type="molecule type" value="Genomic_DNA"/>
</dbReference>
<keyword evidence="3" id="KW-1185">Reference proteome</keyword>